<keyword evidence="4" id="KW-0808">Transferase</keyword>
<dbReference type="Pfam" id="PF02518">
    <property type="entry name" value="HATPase_c"/>
    <property type="match status" value="1"/>
</dbReference>
<keyword evidence="9" id="KW-0175">Coiled coil</keyword>
<dbReference type="InterPro" id="IPR003594">
    <property type="entry name" value="HATPase_dom"/>
</dbReference>
<comment type="caution">
    <text evidence="12">The sequence shown here is derived from an EMBL/GenBank/DDBJ whole genome shotgun (WGS) entry which is preliminary data.</text>
</comment>
<dbReference type="Proteomes" id="UP000470246">
    <property type="component" value="Unassembled WGS sequence"/>
</dbReference>
<feature type="transmembrane region" description="Helical" evidence="10">
    <location>
        <begin position="147"/>
        <end position="166"/>
    </location>
</feature>
<evidence type="ECO:0000259" key="11">
    <source>
        <dbReference type="SMART" id="SM00387"/>
    </source>
</evidence>
<keyword evidence="10" id="KW-0472">Membrane</keyword>
<evidence type="ECO:0000256" key="4">
    <source>
        <dbReference type="ARBA" id="ARBA00022679"/>
    </source>
</evidence>
<feature type="transmembrane region" description="Helical" evidence="10">
    <location>
        <begin position="71"/>
        <end position="90"/>
    </location>
</feature>
<keyword evidence="7" id="KW-0067">ATP-binding</keyword>
<keyword evidence="13" id="KW-1185">Reference proteome</keyword>
<sequence>MPPERPTRAPGAARPTPGRELLSVLWSTDAARPPWLAGPRWLRRAVPVAAALYALVVAIAASSLVNDSGRMTGGLFFLLELPAVAGVAVAAHRPLDGWRTVTVWLVLVQFVLPKSDAALPPLEPWEWCLWVPVLLAVAWTSSRLVTVAVAVVSLLALGLVGLQHFWPQQPGSLVVPLALLLLPLALGAALGSRWDARRALAAEQARTAEAQAARGALAERARIAREMHDVVAHHLSLVAVRCETAPYRLAPLEDRAAAELAEVAETARQALQDLQRLLGVLRTEDQQAERAPQPGAAALPRLLDDVRAAGTDLEAHLDDLALPDTLGLTVYRVVQQALANAAQHAPGAPVRVAVTRSGPAVRVEVVNGPGVRPGTPGAGQGLVGMRERVAVHGGRLDAERTADGGFRVCAELLLAGPVAAAHGEETR</sequence>
<dbReference type="Gene3D" id="1.20.5.1930">
    <property type="match status" value="1"/>
</dbReference>
<dbReference type="GO" id="GO:0000155">
    <property type="term" value="F:phosphorelay sensor kinase activity"/>
    <property type="evidence" value="ECO:0007669"/>
    <property type="project" value="InterPro"/>
</dbReference>
<evidence type="ECO:0000256" key="7">
    <source>
        <dbReference type="ARBA" id="ARBA00022840"/>
    </source>
</evidence>
<dbReference type="CDD" id="cd16917">
    <property type="entry name" value="HATPase_UhpB-NarQ-NarX-like"/>
    <property type="match status" value="1"/>
</dbReference>
<name>A0A7K3VYA8_9ACTN</name>
<gene>
    <name evidence="12" type="ORF">GCU56_05655</name>
</gene>
<evidence type="ECO:0000256" key="10">
    <source>
        <dbReference type="SAM" id="Phobius"/>
    </source>
</evidence>
<dbReference type="InterPro" id="IPR011712">
    <property type="entry name" value="Sig_transdc_His_kin_sub3_dim/P"/>
</dbReference>
<dbReference type="GO" id="GO:0016020">
    <property type="term" value="C:membrane"/>
    <property type="evidence" value="ECO:0007669"/>
    <property type="project" value="InterPro"/>
</dbReference>
<keyword evidence="5" id="KW-0547">Nucleotide-binding</keyword>
<evidence type="ECO:0000256" key="1">
    <source>
        <dbReference type="ARBA" id="ARBA00000085"/>
    </source>
</evidence>
<evidence type="ECO:0000256" key="3">
    <source>
        <dbReference type="ARBA" id="ARBA00022553"/>
    </source>
</evidence>
<dbReference type="InterPro" id="IPR050482">
    <property type="entry name" value="Sensor_HK_TwoCompSys"/>
</dbReference>
<dbReference type="EMBL" id="JAAGWF010000007">
    <property type="protein sequence ID" value="NEK57358.1"/>
    <property type="molecule type" value="Genomic_DNA"/>
</dbReference>
<evidence type="ECO:0000256" key="8">
    <source>
        <dbReference type="ARBA" id="ARBA00023012"/>
    </source>
</evidence>
<protein>
    <recommendedName>
        <fullName evidence="2">histidine kinase</fullName>
        <ecNumber evidence="2">2.7.13.3</ecNumber>
    </recommendedName>
</protein>
<organism evidence="12 13">
    <name type="scientific">Geodermatophilus sabuli</name>
    <dbReference type="NCBI Taxonomy" id="1564158"/>
    <lineage>
        <taxon>Bacteria</taxon>
        <taxon>Bacillati</taxon>
        <taxon>Actinomycetota</taxon>
        <taxon>Actinomycetes</taxon>
        <taxon>Geodermatophilales</taxon>
        <taxon>Geodermatophilaceae</taxon>
        <taxon>Geodermatophilus</taxon>
    </lineage>
</organism>
<dbReference type="PANTHER" id="PTHR24421">
    <property type="entry name" value="NITRATE/NITRITE SENSOR PROTEIN NARX-RELATED"/>
    <property type="match status" value="1"/>
</dbReference>
<keyword evidence="6 12" id="KW-0418">Kinase</keyword>
<keyword evidence="10" id="KW-1133">Transmembrane helix</keyword>
<comment type="catalytic activity">
    <reaction evidence="1">
        <text>ATP + protein L-histidine = ADP + protein N-phospho-L-histidine.</text>
        <dbReference type="EC" id="2.7.13.3"/>
    </reaction>
</comment>
<evidence type="ECO:0000313" key="12">
    <source>
        <dbReference type="EMBL" id="NEK57358.1"/>
    </source>
</evidence>
<feature type="transmembrane region" description="Helical" evidence="10">
    <location>
        <begin position="172"/>
        <end position="190"/>
    </location>
</feature>
<evidence type="ECO:0000256" key="2">
    <source>
        <dbReference type="ARBA" id="ARBA00012438"/>
    </source>
</evidence>
<dbReference type="Gene3D" id="3.30.565.10">
    <property type="entry name" value="Histidine kinase-like ATPase, C-terminal domain"/>
    <property type="match status" value="1"/>
</dbReference>
<feature type="domain" description="Histidine kinase/HSP90-like ATPase" evidence="11">
    <location>
        <begin position="325"/>
        <end position="416"/>
    </location>
</feature>
<dbReference type="PANTHER" id="PTHR24421:SF10">
    <property type="entry name" value="NITRATE_NITRITE SENSOR PROTEIN NARQ"/>
    <property type="match status" value="1"/>
</dbReference>
<feature type="coiled-coil region" evidence="9">
    <location>
        <begin position="257"/>
        <end position="291"/>
    </location>
</feature>
<dbReference type="SUPFAM" id="SSF55874">
    <property type="entry name" value="ATPase domain of HSP90 chaperone/DNA topoisomerase II/histidine kinase"/>
    <property type="match status" value="1"/>
</dbReference>
<dbReference type="GO" id="GO:0046983">
    <property type="term" value="F:protein dimerization activity"/>
    <property type="evidence" value="ECO:0007669"/>
    <property type="project" value="InterPro"/>
</dbReference>
<keyword evidence="10" id="KW-0812">Transmembrane</keyword>
<feature type="transmembrane region" description="Helical" evidence="10">
    <location>
        <begin position="45"/>
        <end position="65"/>
    </location>
</feature>
<dbReference type="AlphaFoldDB" id="A0A7K3VYA8"/>
<proteinExistence type="predicted"/>
<reference evidence="12 13" key="1">
    <citation type="submission" date="2020-02" db="EMBL/GenBank/DDBJ databases">
        <title>Geodermatophilus sabuli CPCC 205279 I12A-02694.</title>
        <authorList>
            <person name="Jiang Z."/>
        </authorList>
    </citation>
    <scope>NUCLEOTIDE SEQUENCE [LARGE SCALE GENOMIC DNA]</scope>
    <source>
        <strain evidence="12 13">I12A-02694</strain>
    </source>
</reference>
<dbReference type="EC" id="2.7.13.3" evidence="2"/>
<dbReference type="GO" id="GO:0005524">
    <property type="term" value="F:ATP binding"/>
    <property type="evidence" value="ECO:0007669"/>
    <property type="project" value="UniProtKB-KW"/>
</dbReference>
<dbReference type="RefSeq" id="WP_163480540.1">
    <property type="nucleotide sequence ID" value="NZ_JAAGWF010000007.1"/>
</dbReference>
<evidence type="ECO:0000256" key="6">
    <source>
        <dbReference type="ARBA" id="ARBA00022777"/>
    </source>
</evidence>
<dbReference type="SMART" id="SM00387">
    <property type="entry name" value="HATPase_c"/>
    <property type="match status" value="1"/>
</dbReference>
<dbReference type="Pfam" id="PF07730">
    <property type="entry name" value="HisKA_3"/>
    <property type="match status" value="1"/>
</dbReference>
<evidence type="ECO:0000313" key="13">
    <source>
        <dbReference type="Proteomes" id="UP000470246"/>
    </source>
</evidence>
<accession>A0A7K3VYA8</accession>
<dbReference type="InterPro" id="IPR036890">
    <property type="entry name" value="HATPase_C_sf"/>
</dbReference>
<keyword evidence="8" id="KW-0902">Two-component regulatory system</keyword>
<keyword evidence="3" id="KW-0597">Phosphoprotein</keyword>
<evidence type="ECO:0000256" key="5">
    <source>
        <dbReference type="ARBA" id="ARBA00022741"/>
    </source>
</evidence>
<evidence type="ECO:0000256" key="9">
    <source>
        <dbReference type="SAM" id="Coils"/>
    </source>
</evidence>